<reference evidence="7" key="1">
    <citation type="submission" date="2023-11" db="EMBL/GenBank/DDBJ databases">
        <authorList>
            <person name="De Vega J J."/>
            <person name="De Vega J J."/>
        </authorList>
    </citation>
    <scope>NUCLEOTIDE SEQUENCE</scope>
</reference>
<evidence type="ECO:0000256" key="3">
    <source>
        <dbReference type="ARBA" id="ARBA00023015"/>
    </source>
</evidence>
<evidence type="ECO:0000313" key="8">
    <source>
        <dbReference type="Proteomes" id="UP001295794"/>
    </source>
</evidence>
<evidence type="ECO:0000256" key="6">
    <source>
        <dbReference type="SAM" id="MobiDB-lite"/>
    </source>
</evidence>
<feature type="compositionally biased region" description="Basic and acidic residues" evidence="6">
    <location>
        <begin position="24"/>
        <end position="43"/>
    </location>
</feature>
<dbReference type="GO" id="GO:0005634">
    <property type="term" value="C:nucleus"/>
    <property type="evidence" value="ECO:0007669"/>
    <property type="project" value="UniProtKB-SubCell"/>
</dbReference>
<feature type="region of interest" description="Disordered" evidence="6">
    <location>
        <begin position="1"/>
        <end position="49"/>
    </location>
</feature>
<keyword evidence="5" id="KW-0539">Nucleus</keyword>
<keyword evidence="3" id="KW-0805">Transcription regulation</keyword>
<evidence type="ECO:0000313" key="7">
    <source>
        <dbReference type="EMBL" id="CAK5267422.1"/>
    </source>
</evidence>
<sequence length="502" mass="55763">MSIPDAPTRARPRGLWKGRGTPKPNKDFNLDDHRPAKRQRLDNASDASSDDLGYYIIECTPEPSNHSDDEDEEMDSPDTVVDPENFAMWEQLKGSFATVVEQYESDNVDETLSLLRGVLDECHRFLRLYKDPSVLFATPGSRTPEALPSSPANKPPRKCKCRESPTAFHALLGTALFLMGNLVAQDPSIVLPKEPVDATTYWLAALDVFEMGENLPSRTSGRGCEAPEDWRMALVWGRTLLCVADAALRLQQQQQSLVHPQSMPPEPKWPSSSTSVFAVIAMRRSPACRRVNLASTPPDELLLLAMDHFTRGIFLMPHANPPAQNLGDRYVHPPPFSRSAELFTIAHEVLSIAERLSESSERMRWATWADSVLNQVPTQTSVVARARGRCWLVVGTAHVEALEALAETQGWNSQDSLEGVLDCEDADDTREALERAVEFFERATADETPAGEDEQDSELLVLYTEALLTLANFSKDEAKQEMLYQRAASLGVSLEGMDVDEA</sequence>
<comment type="caution">
    <text evidence="7">The sequence shown here is derived from an EMBL/GenBank/DDBJ whole genome shotgun (WGS) entry which is preliminary data.</text>
</comment>
<dbReference type="InterPro" id="IPR024318">
    <property type="entry name" value="Nro1/ETT1"/>
</dbReference>
<dbReference type="Proteomes" id="UP001295794">
    <property type="component" value="Unassembled WGS sequence"/>
</dbReference>
<accession>A0AAD2H4D8</accession>
<protein>
    <submittedName>
        <fullName evidence="7">Uncharacterized protein</fullName>
    </submittedName>
</protein>
<evidence type="ECO:0000256" key="2">
    <source>
        <dbReference type="ARBA" id="ARBA00007273"/>
    </source>
</evidence>
<name>A0AAD2H4D8_9AGAR</name>
<dbReference type="PANTHER" id="PTHR28290">
    <property type="entry name" value="ENHANCER OF TRANSLATION TERMINATION 1"/>
    <property type="match status" value="1"/>
</dbReference>
<keyword evidence="8" id="KW-1185">Reference proteome</keyword>
<proteinExistence type="inferred from homology"/>
<keyword evidence="4" id="KW-0804">Transcription</keyword>
<evidence type="ECO:0000256" key="5">
    <source>
        <dbReference type="ARBA" id="ARBA00023242"/>
    </source>
</evidence>
<dbReference type="EMBL" id="CAVNYO010000122">
    <property type="protein sequence ID" value="CAK5267422.1"/>
    <property type="molecule type" value="Genomic_DNA"/>
</dbReference>
<comment type="similarity">
    <text evidence="2">Belongs to the ETT1 family.</text>
</comment>
<dbReference type="GO" id="GO:2000640">
    <property type="term" value="P:positive regulation of SREBP signaling pathway"/>
    <property type="evidence" value="ECO:0007669"/>
    <property type="project" value="TreeGrafter"/>
</dbReference>
<evidence type="ECO:0000256" key="4">
    <source>
        <dbReference type="ARBA" id="ARBA00023163"/>
    </source>
</evidence>
<dbReference type="AlphaFoldDB" id="A0AAD2H4D8"/>
<gene>
    <name evidence="7" type="ORF">MYCIT1_LOCUS9912</name>
</gene>
<dbReference type="PANTHER" id="PTHR28290:SF1">
    <property type="entry name" value="ENHANCER OF TRANSLATION TERMINATION 1"/>
    <property type="match status" value="1"/>
</dbReference>
<feature type="region of interest" description="Disordered" evidence="6">
    <location>
        <begin position="58"/>
        <end position="77"/>
    </location>
</feature>
<evidence type="ECO:0000256" key="1">
    <source>
        <dbReference type="ARBA" id="ARBA00004123"/>
    </source>
</evidence>
<comment type="subcellular location">
    <subcellularLocation>
        <location evidence="1">Nucleus</location>
    </subcellularLocation>
</comment>
<organism evidence="7 8">
    <name type="scientific">Mycena citricolor</name>
    <dbReference type="NCBI Taxonomy" id="2018698"/>
    <lineage>
        <taxon>Eukaryota</taxon>
        <taxon>Fungi</taxon>
        <taxon>Dikarya</taxon>
        <taxon>Basidiomycota</taxon>
        <taxon>Agaricomycotina</taxon>
        <taxon>Agaricomycetes</taxon>
        <taxon>Agaricomycetidae</taxon>
        <taxon>Agaricales</taxon>
        <taxon>Marasmiineae</taxon>
        <taxon>Mycenaceae</taxon>
        <taxon>Mycena</taxon>
    </lineage>
</organism>